<accession>A0A5B7EI71</accession>
<evidence type="ECO:0000313" key="1">
    <source>
        <dbReference type="EMBL" id="MPC32939.1"/>
    </source>
</evidence>
<reference evidence="1 2" key="1">
    <citation type="submission" date="2019-05" db="EMBL/GenBank/DDBJ databases">
        <title>Another draft genome of Portunus trituberculatus and its Hox gene families provides insights of decapod evolution.</title>
        <authorList>
            <person name="Jeong J.-H."/>
            <person name="Song I."/>
            <person name="Kim S."/>
            <person name="Choi T."/>
            <person name="Kim D."/>
            <person name="Ryu S."/>
            <person name="Kim W."/>
        </authorList>
    </citation>
    <scope>NUCLEOTIDE SEQUENCE [LARGE SCALE GENOMIC DNA]</scope>
    <source>
        <tissue evidence="1">Muscle</tissue>
    </source>
</reference>
<evidence type="ECO:0000313" key="2">
    <source>
        <dbReference type="Proteomes" id="UP000324222"/>
    </source>
</evidence>
<keyword evidence="2" id="KW-1185">Reference proteome</keyword>
<dbReference type="Proteomes" id="UP000324222">
    <property type="component" value="Unassembled WGS sequence"/>
</dbReference>
<protein>
    <submittedName>
        <fullName evidence="1">Uncharacterized protein</fullName>
    </submittedName>
</protein>
<dbReference type="EMBL" id="VSRR010002728">
    <property type="protein sequence ID" value="MPC32939.1"/>
    <property type="molecule type" value="Genomic_DNA"/>
</dbReference>
<comment type="caution">
    <text evidence="1">The sequence shown here is derived from an EMBL/GenBank/DDBJ whole genome shotgun (WGS) entry which is preliminary data.</text>
</comment>
<dbReference type="AlphaFoldDB" id="A0A5B7EI71"/>
<gene>
    <name evidence="1" type="ORF">E2C01_026273</name>
</gene>
<name>A0A5B7EI71_PORTR</name>
<sequence length="101" mass="11206">MLLPRLIQHSETRIAKGSLTPNTNTLCPPVHTITHGSLNTKEPTCRPPRFTLSFSSSSFSSSIIICNSIYPEYTNTCFTAHYPPFGKSVDILGVNQRSDTY</sequence>
<organism evidence="1 2">
    <name type="scientific">Portunus trituberculatus</name>
    <name type="common">Swimming crab</name>
    <name type="synonym">Neptunus trituberculatus</name>
    <dbReference type="NCBI Taxonomy" id="210409"/>
    <lineage>
        <taxon>Eukaryota</taxon>
        <taxon>Metazoa</taxon>
        <taxon>Ecdysozoa</taxon>
        <taxon>Arthropoda</taxon>
        <taxon>Crustacea</taxon>
        <taxon>Multicrustacea</taxon>
        <taxon>Malacostraca</taxon>
        <taxon>Eumalacostraca</taxon>
        <taxon>Eucarida</taxon>
        <taxon>Decapoda</taxon>
        <taxon>Pleocyemata</taxon>
        <taxon>Brachyura</taxon>
        <taxon>Eubrachyura</taxon>
        <taxon>Portunoidea</taxon>
        <taxon>Portunidae</taxon>
        <taxon>Portuninae</taxon>
        <taxon>Portunus</taxon>
    </lineage>
</organism>
<proteinExistence type="predicted"/>